<sequence length="527" mass="57018">MAPPFQRLAVLGPQNIICAARGPQILTFAKDGQSISSWTHPSTQQAADGPSKNENLDTNGDIEMHGDEPPAKKRRVGETESVEASESETKRETPISGQTANGKGQRKQRAPVAKQEHQFIINLVATKDGSHVVAVSGQDKALWVFEHDGSGKLTELSQRIMPKRPSSIDITGDNKTVVCADKFGDVYALPLVLGASPPAEGEDGSEVSSTMAQGKLRVVSKKGANELTVHSKRNLRALEEQRRHQEQIKDKPKDGPEFEHSLLLGHVSMLTAILALEVDGRPYLLTADRDEHIRISRGIPQSHVIEGFCLGHTSFVNALCVPSARNDVLISGGGDKELFVWKWQDGLLLAKVDLLSHAQEVVPSVSQIAVSQLISYEDAASESSFILATCEKIHAIFAFSLRQDVLKHEQTIRTPASPLDVVVVQQGDSRLLVVGVDAEKGAESLIAYELDTTNLAWSAEPKYLFDSSKADTGSGPDVPREDLDRLLYTVENLRKTDMDDAGEEGGGPATPAKAEDSKATTPAVEEA</sequence>
<feature type="compositionally biased region" description="Polar residues" evidence="7">
    <location>
        <begin position="33"/>
        <end position="58"/>
    </location>
</feature>
<dbReference type="OrthoDB" id="339900at2759"/>
<dbReference type="GO" id="GO:0043527">
    <property type="term" value="C:tRNA methyltransferase complex"/>
    <property type="evidence" value="ECO:0007669"/>
    <property type="project" value="TreeGrafter"/>
</dbReference>
<evidence type="ECO:0000313" key="9">
    <source>
        <dbReference type="Proteomes" id="UP000756346"/>
    </source>
</evidence>
<comment type="subcellular location">
    <subcellularLocation>
        <location evidence="1 6">Nucleus</location>
    </subcellularLocation>
</comment>
<dbReference type="PANTHER" id="PTHR16288:SF0">
    <property type="entry name" value="TRNA (GUANINE-N(7)-)-METHYLTRANSFERASE NON-CATALYTIC SUBUNIT WDR4"/>
    <property type="match status" value="1"/>
</dbReference>
<protein>
    <recommendedName>
        <fullName evidence="10">Transfer RNA methyltransferase 82</fullName>
    </recommendedName>
</protein>
<feature type="compositionally biased region" description="Basic and acidic residues" evidence="7">
    <location>
        <begin position="236"/>
        <end position="256"/>
    </location>
</feature>
<evidence type="ECO:0008006" key="10">
    <source>
        <dbReference type="Google" id="ProtNLM"/>
    </source>
</evidence>
<dbReference type="InterPro" id="IPR011047">
    <property type="entry name" value="Quinoprotein_ADH-like_sf"/>
</dbReference>
<name>A0A9P8YBS1_9PEZI</name>
<dbReference type="GeneID" id="70182710"/>
<evidence type="ECO:0000256" key="1">
    <source>
        <dbReference type="ARBA" id="ARBA00004123"/>
    </source>
</evidence>
<evidence type="ECO:0000256" key="2">
    <source>
        <dbReference type="ARBA" id="ARBA00022574"/>
    </source>
</evidence>
<keyword evidence="9" id="KW-1185">Reference proteome</keyword>
<dbReference type="Gene3D" id="2.130.10.10">
    <property type="entry name" value="YVTN repeat-like/Quinoprotein amine dehydrogenase"/>
    <property type="match status" value="2"/>
</dbReference>
<dbReference type="InterPro" id="IPR028884">
    <property type="entry name" value="Trm82"/>
</dbReference>
<accession>A0A9P8YBS1</accession>
<dbReference type="Proteomes" id="UP000756346">
    <property type="component" value="Unassembled WGS sequence"/>
</dbReference>
<evidence type="ECO:0000256" key="4">
    <source>
        <dbReference type="ARBA" id="ARBA00022737"/>
    </source>
</evidence>
<evidence type="ECO:0000256" key="7">
    <source>
        <dbReference type="SAM" id="MobiDB-lite"/>
    </source>
</evidence>
<dbReference type="InterPro" id="IPR015943">
    <property type="entry name" value="WD40/YVTN_repeat-like_dom_sf"/>
</dbReference>
<proteinExistence type="inferred from homology"/>
<feature type="region of interest" description="Disordered" evidence="7">
    <location>
        <begin position="230"/>
        <end position="256"/>
    </location>
</feature>
<comment type="pathway">
    <text evidence="6">tRNA modification; N(7)-methylguanine-tRNA biosynthesis.</text>
</comment>
<dbReference type="GO" id="GO:0005634">
    <property type="term" value="C:nucleus"/>
    <property type="evidence" value="ECO:0007669"/>
    <property type="project" value="UniProtKB-SubCell"/>
</dbReference>
<dbReference type="PANTHER" id="PTHR16288">
    <property type="entry name" value="WD40 REPEAT PROTEIN 4"/>
    <property type="match status" value="1"/>
</dbReference>
<keyword evidence="4 6" id="KW-0677">Repeat</keyword>
<dbReference type="InterPro" id="IPR001680">
    <property type="entry name" value="WD40_rpt"/>
</dbReference>
<keyword evidence="5 6" id="KW-0539">Nucleus</keyword>
<dbReference type="GO" id="GO:0005829">
    <property type="term" value="C:cytosol"/>
    <property type="evidence" value="ECO:0007669"/>
    <property type="project" value="TreeGrafter"/>
</dbReference>
<comment type="similarity">
    <text evidence="6">Belongs to the WD repeat TRM82 family.</text>
</comment>
<comment type="caution">
    <text evidence="8">The sequence shown here is derived from an EMBL/GenBank/DDBJ whole genome shotgun (WGS) entry which is preliminary data.</text>
</comment>
<dbReference type="EMBL" id="JAGTJQ010000003">
    <property type="protein sequence ID" value="KAH7035035.1"/>
    <property type="molecule type" value="Genomic_DNA"/>
</dbReference>
<comment type="function">
    <text evidence="6">Required for the formation of N(7)-methylguanine at position 46 (m7G46) in tRNA. In the complex, it is required to stabilize and induce conformational changes of the catalytic subunit.</text>
</comment>
<dbReference type="RefSeq" id="XP_046015128.1">
    <property type="nucleotide sequence ID" value="XM_046153164.1"/>
</dbReference>
<keyword evidence="3 6" id="KW-0819">tRNA processing</keyword>
<keyword evidence="2 6" id="KW-0853">WD repeat</keyword>
<feature type="compositionally biased region" description="Basic and acidic residues" evidence="7">
    <location>
        <begin position="62"/>
        <end position="71"/>
    </location>
</feature>
<reference evidence="8" key="1">
    <citation type="journal article" date="2021" name="Nat. Commun.">
        <title>Genetic determinants of endophytism in the Arabidopsis root mycobiome.</title>
        <authorList>
            <person name="Mesny F."/>
            <person name="Miyauchi S."/>
            <person name="Thiergart T."/>
            <person name="Pickel B."/>
            <person name="Atanasova L."/>
            <person name="Karlsson M."/>
            <person name="Huettel B."/>
            <person name="Barry K.W."/>
            <person name="Haridas S."/>
            <person name="Chen C."/>
            <person name="Bauer D."/>
            <person name="Andreopoulos W."/>
            <person name="Pangilinan J."/>
            <person name="LaButti K."/>
            <person name="Riley R."/>
            <person name="Lipzen A."/>
            <person name="Clum A."/>
            <person name="Drula E."/>
            <person name="Henrissat B."/>
            <person name="Kohler A."/>
            <person name="Grigoriev I.V."/>
            <person name="Martin F.M."/>
            <person name="Hacquard S."/>
        </authorList>
    </citation>
    <scope>NUCLEOTIDE SEQUENCE</scope>
    <source>
        <strain evidence="8">MPI-CAGE-CH-0230</strain>
    </source>
</reference>
<dbReference type="GO" id="GO:0106004">
    <property type="term" value="P:tRNA (guanine-N7)-methylation"/>
    <property type="evidence" value="ECO:0007669"/>
    <property type="project" value="UniProtKB-UniRule"/>
</dbReference>
<gene>
    <name evidence="8" type="ORF">B0I36DRAFT_317471</name>
</gene>
<dbReference type="SMART" id="SM00320">
    <property type="entry name" value="WD40"/>
    <property type="match status" value="3"/>
</dbReference>
<feature type="region of interest" description="Disordered" evidence="7">
    <location>
        <begin position="33"/>
        <end position="113"/>
    </location>
</feature>
<dbReference type="HAMAP" id="MF_03056">
    <property type="entry name" value="TRM82"/>
    <property type="match status" value="1"/>
</dbReference>
<organism evidence="8 9">
    <name type="scientific">Microdochium trichocladiopsis</name>
    <dbReference type="NCBI Taxonomy" id="1682393"/>
    <lineage>
        <taxon>Eukaryota</taxon>
        <taxon>Fungi</taxon>
        <taxon>Dikarya</taxon>
        <taxon>Ascomycota</taxon>
        <taxon>Pezizomycotina</taxon>
        <taxon>Sordariomycetes</taxon>
        <taxon>Xylariomycetidae</taxon>
        <taxon>Xylariales</taxon>
        <taxon>Microdochiaceae</taxon>
        <taxon>Microdochium</taxon>
    </lineage>
</organism>
<evidence type="ECO:0000313" key="8">
    <source>
        <dbReference type="EMBL" id="KAH7035035.1"/>
    </source>
</evidence>
<evidence type="ECO:0000256" key="3">
    <source>
        <dbReference type="ARBA" id="ARBA00022694"/>
    </source>
</evidence>
<evidence type="ECO:0000256" key="5">
    <source>
        <dbReference type="ARBA" id="ARBA00023242"/>
    </source>
</evidence>
<evidence type="ECO:0000256" key="6">
    <source>
        <dbReference type="HAMAP-Rule" id="MF_03056"/>
    </source>
</evidence>
<feature type="region of interest" description="Disordered" evidence="7">
    <location>
        <begin position="494"/>
        <end position="527"/>
    </location>
</feature>
<dbReference type="AlphaFoldDB" id="A0A9P8YBS1"/>
<dbReference type="SUPFAM" id="SSF50998">
    <property type="entry name" value="Quinoprotein alcohol dehydrogenase-like"/>
    <property type="match status" value="1"/>
</dbReference>